<comment type="caution">
    <text evidence="13">The sequence shown here is derived from an EMBL/GenBank/DDBJ whole genome shotgun (WGS) entry which is preliminary data.</text>
</comment>
<dbReference type="InterPro" id="IPR000719">
    <property type="entry name" value="Prot_kinase_dom"/>
</dbReference>
<dbReference type="EC" id="2.7.11.11" evidence="1"/>
<dbReference type="GO" id="GO:0005634">
    <property type="term" value="C:nucleus"/>
    <property type="evidence" value="ECO:0007669"/>
    <property type="project" value="TreeGrafter"/>
</dbReference>
<evidence type="ECO:0000313" key="14">
    <source>
        <dbReference type="Proteomes" id="UP000320333"/>
    </source>
</evidence>
<dbReference type="SMART" id="SM00133">
    <property type="entry name" value="S_TK_X"/>
    <property type="match status" value="1"/>
</dbReference>
<dbReference type="PANTHER" id="PTHR24353">
    <property type="entry name" value="CYCLIC NUCLEOTIDE-DEPENDENT PROTEIN KINASE"/>
    <property type="match status" value="1"/>
</dbReference>
<protein>
    <recommendedName>
        <fullName evidence="1">cAMP-dependent protein kinase</fullName>
        <ecNumber evidence="1">2.7.11.11</ecNumber>
    </recommendedName>
</protein>
<dbReference type="Proteomes" id="UP000320333">
    <property type="component" value="Unassembled WGS sequence"/>
</dbReference>
<dbReference type="OrthoDB" id="63267at2759"/>
<evidence type="ECO:0000256" key="4">
    <source>
        <dbReference type="ARBA" id="ARBA00022741"/>
    </source>
</evidence>
<dbReference type="PROSITE" id="PS51285">
    <property type="entry name" value="AGC_KINASE_CTER"/>
    <property type="match status" value="1"/>
</dbReference>
<evidence type="ECO:0000256" key="8">
    <source>
        <dbReference type="ARBA" id="ARBA00047454"/>
    </source>
</evidence>
<feature type="domain" description="Protein kinase" evidence="11">
    <location>
        <begin position="201"/>
        <end position="464"/>
    </location>
</feature>
<evidence type="ECO:0000256" key="2">
    <source>
        <dbReference type="ARBA" id="ARBA00022527"/>
    </source>
</evidence>
<dbReference type="EMBL" id="QEAP01000221">
    <property type="protein sequence ID" value="TPX72532.1"/>
    <property type="molecule type" value="Genomic_DNA"/>
</dbReference>
<dbReference type="GO" id="GO:0005829">
    <property type="term" value="C:cytosol"/>
    <property type="evidence" value="ECO:0007669"/>
    <property type="project" value="TreeGrafter"/>
</dbReference>
<evidence type="ECO:0000256" key="6">
    <source>
        <dbReference type="ARBA" id="ARBA00022840"/>
    </source>
</evidence>
<dbReference type="PANTHER" id="PTHR24353:SF153">
    <property type="entry name" value="CAMP-DEPENDENT PROTEIN KINASE CATALYTIC SUBUNIT 1"/>
    <property type="match status" value="1"/>
</dbReference>
<dbReference type="InterPro" id="IPR000961">
    <property type="entry name" value="AGC-kinase_C"/>
</dbReference>
<dbReference type="PROSITE" id="PS00107">
    <property type="entry name" value="PROTEIN_KINASE_ATP"/>
    <property type="match status" value="1"/>
</dbReference>
<comment type="catalytic activity">
    <reaction evidence="8">
        <text>L-seryl-[protein] + ATP = O-phospho-L-seryl-[protein] + ADP + H(+)</text>
        <dbReference type="Rhea" id="RHEA:17989"/>
        <dbReference type="Rhea" id="RHEA-COMP:9863"/>
        <dbReference type="Rhea" id="RHEA-COMP:11604"/>
        <dbReference type="ChEBI" id="CHEBI:15378"/>
        <dbReference type="ChEBI" id="CHEBI:29999"/>
        <dbReference type="ChEBI" id="CHEBI:30616"/>
        <dbReference type="ChEBI" id="CHEBI:83421"/>
        <dbReference type="ChEBI" id="CHEBI:456216"/>
        <dbReference type="EC" id="2.7.11.11"/>
    </reaction>
</comment>
<feature type="domain" description="AGC-kinase C-terminal" evidence="12">
    <location>
        <begin position="465"/>
        <end position="527"/>
    </location>
</feature>
<dbReference type="FunFam" id="1.10.510.10:FF:000008">
    <property type="entry name" value="Non-specific serine/threonine protein kinase"/>
    <property type="match status" value="1"/>
</dbReference>
<sequence>MSLVSTKNPLQVTAPISANLPPLIKQQSHSKNRTPSVTNVSAIPANAVKAPGRPSVVKLDPEVPQNEAETLGPVTRKLSNAGSAANVKGSTQTLIAKETLEKSPLPRKATLKAPGAPAINLPADPIPKRPTTVHRNKLELPSNFKRPISAPHNNNDDVQEARIHANFMGNNLKSKKLMKERAVLLNLTSNDRCHTFSLQDFEIREQIGKGAFARVHVVSFKRQEGEPITQCKMPRTYAMKSLRKADIVKTKQIKHVMSEKNILSILKSPFIVDLVATFQDPKHLYLVLEYIPGGDMFSHIRKHVRFQESIARFYTCEILLALEYIHSKDVVYRDLKPENILIDPLGHIKIADFGFAKVIPRNHATTFCGTPAYMAPEIIMKAGYTKAVDWWSLGTVCYELMAGYGPFQADSPLKCYERILNFEMRWSSQIGDVAKDLLSKLLQSNPGKRLGINGAREIKAHPWFRTVNWKDVESCSIPVPFVPSIVGDGDIQNFDIYTDQSSVVEMQLGTIQLTSEDNLYNNMFPDF</sequence>
<evidence type="ECO:0000256" key="3">
    <source>
        <dbReference type="ARBA" id="ARBA00022679"/>
    </source>
</evidence>
<dbReference type="Gene3D" id="1.10.510.10">
    <property type="entry name" value="Transferase(Phosphotransferase) domain 1"/>
    <property type="match status" value="1"/>
</dbReference>
<evidence type="ECO:0000259" key="11">
    <source>
        <dbReference type="PROSITE" id="PS50011"/>
    </source>
</evidence>
<comment type="catalytic activity">
    <reaction evidence="7">
        <text>L-threonyl-[protein] + ATP = O-phospho-L-threonyl-[protein] + ADP + H(+)</text>
        <dbReference type="Rhea" id="RHEA:46608"/>
        <dbReference type="Rhea" id="RHEA-COMP:11060"/>
        <dbReference type="Rhea" id="RHEA-COMP:11605"/>
        <dbReference type="ChEBI" id="CHEBI:15378"/>
        <dbReference type="ChEBI" id="CHEBI:30013"/>
        <dbReference type="ChEBI" id="CHEBI:30616"/>
        <dbReference type="ChEBI" id="CHEBI:61977"/>
        <dbReference type="ChEBI" id="CHEBI:456216"/>
        <dbReference type="EC" id="2.7.11.11"/>
    </reaction>
</comment>
<keyword evidence="14" id="KW-1185">Reference proteome</keyword>
<keyword evidence="6 9" id="KW-0067">ATP-binding</keyword>
<evidence type="ECO:0000259" key="12">
    <source>
        <dbReference type="PROSITE" id="PS51285"/>
    </source>
</evidence>
<dbReference type="InterPro" id="IPR017441">
    <property type="entry name" value="Protein_kinase_ATP_BS"/>
</dbReference>
<dbReference type="GO" id="GO:0005524">
    <property type="term" value="F:ATP binding"/>
    <property type="evidence" value="ECO:0007669"/>
    <property type="project" value="UniProtKB-UniRule"/>
</dbReference>
<dbReference type="AlphaFoldDB" id="A0A507F8S9"/>
<organism evidence="13 14">
    <name type="scientific">Chytriomyces confervae</name>
    <dbReference type="NCBI Taxonomy" id="246404"/>
    <lineage>
        <taxon>Eukaryota</taxon>
        <taxon>Fungi</taxon>
        <taxon>Fungi incertae sedis</taxon>
        <taxon>Chytridiomycota</taxon>
        <taxon>Chytridiomycota incertae sedis</taxon>
        <taxon>Chytridiomycetes</taxon>
        <taxon>Chytridiales</taxon>
        <taxon>Chytriomycetaceae</taxon>
        <taxon>Chytriomyces</taxon>
    </lineage>
</organism>
<evidence type="ECO:0000256" key="10">
    <source>
        <dbReference type="SAM" id="MobiDB-lite"/>
    </source>
</evidence>
<feature type="region of interest" description="Disordered" evidence="10">
    <location>
        <begin position="108"/>
        <end position="131"/>
    </location>
</feature>
<dbReference type="STRING" id="246404.A0A507F8S9"/>
<keyword evidence="4 9" id="KW-0547">Nucleotide-binding</keyword>
<name>A0A507F8S9_9FUNG</name>
<evidence type="ECO:0000313" key="13">
    <source>
        <dbReference type="EMBL" id="TPX72532.1"/>
    </source>
</evidence>
<proteinExistence type="predicted"/>
<evidence type="ECO:0000256" key="5">
    <source>
        <dbReference type="ARBA" id="ARBA00022777"/>
    </source>
</evidence>
<dbReference type="Pfam" id="PF00069">
    <property type="entry name" value="Pkinase"/>
    <property type="match status" value="1"/>
</dbReference>
<accession>A0A507F8S9</accession>
<gene>
    <name evidence="13" type="ORF">CcCBS67573_g05796</name>
</gene>
<dbReference type="InterPro" id="IPR008271">
    <property type="entry name" value="Ser/Thr_kinase_AS"/>
</dbReference>
<dbReference type="GO" id="GO:0004691">
    <property type="term" value="F:cAMP-dependent protein kinase activity"/>
    <property type="evidence" value="ECO:0007669"/>
    <property type="project" value="UniProtKB-EC"/>
</dbReference>
<reference evidence="13 14" key="1">
    <citation type="journal article" date="2019" name="Sci. Rep.">
        <title>Comparative genomics of chytrid fungi reveal insights into the obligate biotrophic and pathogenic lifestyle of Synchytrium endobioticum.</title>
        <authorList>
            <person name="van de Vossenberg B.T.L.H."/>
            <person name="Warris S."/>
            <person name="Nguyen H.D.T."/>
            <person name="van Gent-Pelzer M.P.E."/>
            <person name="Joly D.L."/>
            <person name="van de Geest H.C."/>
            <person name="Bonants P.J.M."/>
            <person name="Smith D.S."/>
            <person name="Levesque C.A."/>
            <person name="van der Lee T.A.J."/>
        </authorList>
    </citation>
    <scope>NUCLEOTIDE SEQUENCE [LARGE SCALE GENOMIC DNA]</scope>
    <source>
        <strain evidence="13 14">CBS 675.73</strain>
    </source>
</reference>
<dbReference type="GO" id="GO:0005952">
    <property type="term" value="C:cAMP-dependent protein kinase complex"/>
    <property type="evidence" value="ECO:0007669"/>
    <property type="project" value="TreeGrafter"/>
</dbReference>
<keyword evidence="2" id="KW-0723">Serine/threonine-protein kinase</keyword>
<feature type="binding site" evidence="9">
    <location>
        <position position="240"/>
    </location>
    <ligand>
        <name>ATP</name>
        <dbReference type="ChEBI" id="CHEBI:30616"/>
    </ligand>
</feature>
<dbReference type="PROSITE" id="PS50011">
    <property type="entry name" value="PROTEIN_KINASE_DOM"/>
    <property type="match status" value="1"/>
</dbReference>
<dbReference type="PROSITE" id="PS00108">
    <property type="entry name" value="PROTEIN_KINASE_ST"/>
    <property type="match status" value="1"/>
</dbReference>
<dbReference type="InterPro" id="IPR011009">
    <property type="entry name" value="Kinase-like_dom_sf"/>
</dbReference>
<keyword evidence="3" id="KW-0808">Transferase</keyword>
<evidence type="ECO:0000256" key="7">
    <source>
        <dbReference type="ARBA" id="ARBA00047292"/>
    </source>
</evidence>
<evidence type="ECO:0000256" key="9">
    <source>
        <dbReference type="PROSITE-ProRule" id="PRU10141"/>
    </source>
</evidence>
<evidence type="ECO:0000256" key="1">
    <source>
        <dbReference type="ARBA" id="ARBA00012444"/>
    </source>
</evidence>
<dbReference type="Gene3D" id="3.30.200.20">
    <property type="entry name" value="Phosphorylase Kinase, domain 1"/>
    <property type="match status" value="1"/>
</dbReference>
<keyword evidence="5" id="KW-0418">Kinase</keyword>
<dbReference type="SMART" id="SM00220">
    <property type="entry name" value="S_TKc"/>
    <property type="match status" value="1"/>
</dbReference>
<dbReference type="SUPFAM" id="SSF56112">
    <property type="entry name" value="Protein kinase-like (PK-like)"/>
    <property type="match status" value="1"/>
</dbReference>